<dbReference type="KEGG" id="nasi:112414036"/>
<dbReference type="RefSeq" id="XP_024622083.1">
    <property type="nucleotide sequence ID" value="XM_024766315.1"/>
</dbReference>
<name>A0A341D4Z5_NEOAA</name>
<keyword evidence="2" id="KW-1185">Reference proteome</keyword>
<sequence>MAAGMGSVVAKPREPNSLLRGPAAAAPPRPLTRFPSPGAARRGQGGLGSPQTGALEAPSSAAGLLYVPPGRGAGAPSWRRGAGGCWSGSPPPAALSLSEARPVAPAGPHPAFVSLPGEQVTAPVRGPRLARGPAPVTAAARSRRRDRRRAGRRVNSSCRGRERNFAFRGPGGGRSGAGSIFNF</sequence>
<feature type="region of interest" description="Disordered" evidence="1">
    <location>
        <begin position="1"/>
        <end position="183"/>
    </location>
</feature>
<accession>A0A341D4Z5</accession>
<gene>
    <name evidence="3" type="primary">LOC112414036</name>
</gene>
<evidence type="ECO:0000256" key="1">
    <source>
        <dbReference type="SAM" id="MobiDB-lite"/>
    </source>
</evidence>
<dbReference type="InParanoid" id="A0A341D4Z5"/>
<feature type="compositionally biased region" description="Basic residues" evidence="1">
    <location>
        <begin position="141"/>
        <end position="152"/>
    </location>
</feature>
<evidence type="ECO:0000313" key="3">
    <source>
        <dbReference type="RefSeq" id="XP_024622083.1"/>
    </source>
</evidence>
<dbReference type="GeneID" id="112414036"/>
<organism evidence="2 3">
    <name type="scientific">Neophocaena asiaeorientalis asiaeorientalis</name>
    <name type="common">Yangtze finless porpoise</name>
    <name type="synonym">Neophocaena phocaenoides subsp. asiaeorientalis</name>
    <dbReference type="NCBI Taxonomy" id="1706337"/>
    <lineage>
        <taxon>Eukaryota</taxon>
        <taxon>Metazoa</taxon>
        <taxon>Chordata</taxon>
        <taxon>Craniata</taxon>
        <taxon>Vertebrata</taxon>
        <taxon>Euteleostomi</taxon>
        <taxon>Mammalia</taxon>
        <taxon>Eutheria</taxon>
        <taxon>Laurasiatheria</taxon>
        <taxon>Artiodactyla</taxon>
        <taxon>Whippomorpha</taxon>
        <taxon>Cetacea</taxon>
        <taxon>Odontoceti</taxon>
        <taxon>Phocoenidae</taxon>
        <taxon>Neophocaena</taxon>
    </lineage>
</organism>
<protein>
    <submittedName>
        <fullName evidence="3">Formin-like protein 18</fullName>
    </submittedName>
</protein>
<proteinExistence type="predicted"/>
<dbReference type="Proteomes" id="UP000252040">
    <property type="component" value="Unplaced"/>
</dbReference>
<dbReference type="AlphaFoldDB" id="A0A341D4Z5"/>
<reference evidence="3" key="1">
    <citation type="submission" date="2025-08" db="UniProtKB">
        <authorList>
            <consortium name="RefSeq"/>
        </authorList>
    </citation>
    <scope>IDENTIFICATION</scope>
    <source>
        <tissue evidence="3">Meat</tissue>
    </source>
</reference>
<evidence type="ECO:0000313" key="2">
    <source>
        <dbReference type="Proteomes" id="UP000252040"/>
    </source>
</evidence>